<protein>
    <submittedName>
        <fullName evidence="1">Uncharacterized protein</fullName>
    </submittedName>
</protein>
<dbReference type="RefSeq" id="WP_013810582.1">
    <property type="nucleotide sequence ID" value="NC_015565.1"/>
</dbReference>
<dbReference type="EMBL" id="CP002736">
    <property type="protein sequence ID" value="AEF95004.1"/>
    <property type="molecule type" value="Genomic_DNA"/>
</dbReference>
<reference evidence="1" key="1">
    <citation type="submission" date="2011-05" db="EMBL/GenBank/DDBJ databases">
        <title>Complete sequence of Desulfotomaculum carboxydivorans CO-1-SRB.</title>
        <authorList>
            <consortium name="US DOE Joint Genome Institute"/>
            <person name="Lucas S."/>
            <person name="Han J."/>
            <person name="Lapidus A."/>
            <person name="Cheng J.-F."/>
            <person name="Goodwin L."/>
            <person name="Pitluck S."/>
            <person name="Peters L."/>
            <person name="Mikhailova N."/>
            <person name="Lu M."/>
            <person name="Han C."/>
            <person name="Tapia R."/>
            <person name="Land M."/>
            <person name="Hauser L."/>
            <person name="Kyrpides N."/>
            <person name="Ivanova N."/>
            <person name="Pagani I."/>
            <person name="Stams A."/>
            <person name="Plugge C."/>
            <person name="Muyzer G."/>
            <person name="Kuever J."/>
            <person name="Parshina S."/>
            <person name="Ivanova A."/>
            <person name="Nazina T."/>
            <person name="Woyke T."/>
        </authorList>
    </citation>
    <scope>NUCLEOTIDE SEQUENCE [LARGE SCALE GENOMIC DNA]</scope>
    <source>
        <strain evidence="1">CO-1-SRB</strain>
    </source>
</reference>
<dbReference type="AlphaFoldDB" id="F6BA35"/>
<dbReference type="KEGG" id="dca:Desca_2165"/>
<proteinExistence type="predicted"/>
<dbReference type="STRING" id="868595.Desca_2165"/>
<evidence type="ECO:0000313" key="1">
    <source>
        <dbReference type="EMBL" id="AEF95004.1"/>
    </source>
</evidence>
<accession>F6BA35</accession>
<gene>
    <name evidence="1" type="ordered locus">Desca_2165</name>
</gene>
<name>F6BA35_DESCC</name>
<evidence type="ECO:0000313" key="2">
    <source>
        <dbReference type="Proteomes" id="UP000009226"/>
    </source>
</evidence>
<dbReference type="eggNOG" id="ENOG5032ZGV">
    <property type="taxonomic scope" value="Bacteria"/>
</dbReference>
<organism evidence="1 2">
    <name type="scientific">Desulfotomaculum nigrificans (strain DSM 14880 / VKM B-2319 / CO-1-SRB)</name>
    <name type="common">Desulfotomaculum carboxydivorans</name>
    <dbReference type="NCBI Taxonomy" id="868595"/>
    <lineage>
        <taxon>Bacteria</taxon>
        <taxon>Bacillati</taxon>
        <taxon>Bacillota</taxon>
        <taxon>Clostridia</taxon>
        <taxon>Eubacteriales</taxon>
        <taxon>Desulfotomaculaceae</taxon>
        <taxon>Desulfotomaculum</taxon>
    </lineage>
</organism>
<dbReference type="Proteomes" id="UP000009226">
    <property type="component" value="Chromosome"/>
</dbReference>
<sequence>MNERVKTYYKNNFLYAGHRMVLPDTGEKFRNSCHNCKYYVNVIGQHETRKICLAGVKVYKSGAKRVPQSIEILELILLLGKQALYNMLEGNKEHQMACGSFEPVL</sequence>
<dbReference type="HOGENOM" id="CLU_177760_0_0_9"/>
<keyword evidence="2" id="KW-1185">Reference proteome</keyword>